<gene>
    <name evidence="1" type="ORF">FRZ61_07280</name>
</gene>
<dbReference type="EMBL" id="CP042582">
    <property type="protein sequence ID" value="QEX20808.1"/>
    <property type="molecule type" value="Genomic_DNA"/>
</dbReference>
<dbReference type="AlphaFoldDB" id="A0A5J6MT83"/>
<accession>A0A5J6MT83</accession>
<evidence type="ECO:0000313" key="1">
    <source>
        <dbReference type="EMBL" id="QEX20808.1"/>
    </source>
</evidence>
<dbReference type="OrthoDB" id="8020600at2"/>
<evidence type="ECO:0000313" key="2">
    <source>
        <dbReference type="Proteomes" id="UP000325797"/>
    </source>
</evidence>
<dbReference type="RefSeq" id="WP_151115025.1">
    <property type="nucleotide sequence ID" value="NZ_CP042582.1"/>
</dbReference>
<protein>
    <submittedName>
        <fullName evidence="1">Uncharacterized protein</fullName>
    </submittedName>
</protein>
<proteinExistence type="predicted"/>
<reference evidence="1 2" key="1">
    <citation type="submission" date="2019-08" db="EMBL/GenBank/DDBJ databases">
        <title>Hyperibacter terrae gen. nov., sp. nov. and Hyperibacter viscosus sp. nov., two new members in the family Rhodospirillaceae isolated from the rhizosphere of Hypericum perforatum.</title>
        <authorList>
            <person name="Noviana Z."/>
        </authorList>
    </citation>
    <scope>NUCLEOTIDE SEQUENCE [LARGE SCALE GENOMIC DNA]</scope>
    <source>
        <strain evidence="1 2">R5959</strain>
    </source>
</reference>
<sequence>MNGRTRPAAIGPAVTLALGLALLSLDPTRGLAQSASGDSGSQGAASILADQVRAQGHHCDKPLEAHVDPDLSLPGQKAWILTCSNATYSIQLRPGKAAQIDQLSEGQ</sequence>
<organism evidence="1 2">
    <name type="scientific">Hypericibacter adhaerens</name>
    <dbReference type="NCBI Taxonomy" id="2602016"/>
    <lineage>
        <taxon>Bacteria</taxon>
        <taxon>Pseudomonadati</taxon>
        <taxon>Pseudomonadota</taxon>
        <taxon>Alphaproteobacteria</taxon>
        <taxon>Rhodospirillales</taxon>
        <taxon>Dongiaceae</taxon>
        <taxon>Hypericibacter</taxon>
    </lineage>
</organism>
<name>A0A5J6MT83_9PROT</name>
<keyword evidence="2" id="KW-1185">Reference proteome</keyword>
<dbReference type="Proteomes" id="UP000325797">
    <property type="component" value="Chromosome"/>
</dbReference>
<dbReference type="KEGG" id="hadh:FRZ61_07280"/>